<dbReference type="Gene3D" id="3.10.560.10">
    <property type="entry name" value="Outer membrane lipoprotein wza domain like"/>
    <property type="match status" value="1"/>
</dbReference>
<comment type="subcellular location">
    <subcellularLocation>
        <location evidence="1">Cell outer membrane</location>
        <topology evidence="1">Multi-pass membrane protein</topology>
    </subcellularLocation>
</comment>
<keyword evidence="5" id="KW-0762">Sugar transport</keyword>
<evidence type="ECO:0000256" key="10">
    <source>
        <dbReference type="ARBA" id="ARBA00023114"/>
    </source>
</evidence>
<dbReference type="PANTHER" id="PTHR33619">
    <property type="entry name" value="POLYSACCHARIDE EXPORT PROTEIN GFCE-RELATED"/>
    <property type="match status" value="1"/>
</dbReference>
<evidence type="ECO:0000256" key="14">
    <source>
        <dbReference type="ARBA" id="ARBA00023288"/>
    </source>
</evidence>
<dbReference type="InterPro" id="IPR054765">
    <property type="entry name" value="SLBB_dom"/>
</dbReference>
<keyword evidence="12" id="KW-0564">Palmitate</keyword>
<keyword evidence="9" id="KW-0406">Ion transport</keyword>
<evidence type="ECO:0000256" key="4">
    <source>
        <dbReference type="ARBA" id="ARBA00022452"/>
    </source>
</evidence>
<feature type="signal peptide" evidence="15">
    <location>
        <begin position="1"/>
        <end position="24"/>
    </location>
</feature>
<feature type="chain" id="PRO_5020928369" evidence="15">
    <location>
        <begin position="25"/>
        <end position="193"/>
    </location>
</feature>
<dbReference type="GO" id="GO:0009279">
    <property type="term" value="C:cell outer membrane"/>
    <property type="evidence" value="ECO:0007669"/>
    <property type="project" value="UniProtKB-SubCell"/>
</dbReference>
<gene>
    <name evidence="18" type="ORF">E5162_09225</name>
</gene>
<keyword evidence="13" id="KW-0998">Cell outer membrane</keyword>
<feature type="domain" description="SLBB" evidence="17">
    <location>
        <begin position="120"/>
        <end position="188"/>
    </location>
</feature>
<keyword evidence="4" id="KW-1134">Transmembrane beta strand</keyword>
<dbReference type="GO" id="GO:0006811">
    <property type="term" value="P:monoatomic ion transport"/>
    <property type="evidence" value="ECO:0007669"/>
    <property type="project" value="UniProtKB-KW"/>
</dbReference>
<organism evidence="18 19">
    <name type="scientific">Marinicauda pacifica</name>
    <dbReference type="NCBI Taxonomy" id="1133559"/>
    <lineage>
        <taxon>Bacteria</taxon>
        <taxon>Pseudomonadati</taxon>
        <taxon>Pseudomonadota</taxon>
        <taxon>Alphaproteobacteria</taxon>
        <taxon>Maricaulales</taxon>
        <taxon>Maricaulaceae</taxon>
        <taxon>Marinicauda</taxon>
    </lineage>
</organism>
<reference evidence="18 19" key="1">
    <citation type="journal article" date="2013" name="Int. J. Syst. Evol. Microbiol.">
        <title>Marinicauda pacifica gen. nov., sp. nov., a prosthecate alphaproteobacterium of the family Hyphomonadaceae isolated from deep seawater.</title>
        <authorList>
            <person name="Zhang X.Y."/>
            <person name="Li G.W."/>
            <person name="Wang C.S."/>
            <person name="Zhang Y.J."/>
            <person name="Xu X.W."/>
            <person name="Li H."/>
            <person name="Liu A."/>
            <person name="Liu C."/>
            <person name="Xie B.B."/>
            <person name="Qin Q.L."/>
            <person name="Xu Z."/>
            <person name="Chen X.L."/>
            <person name="Zhou B.C."/>
            <person name="Zhang Y.Z."/>
        </authorList>
    </citation>
    <scope>NUCLEOTIDE SEQUENCE [LARGE SCALE GENOMIC DNA]</scope>
    <source>
        <strain evidence="18 19">P-1 km-3</strain>
    </source>
</reference>
<dbReference type="GO" id="GO:0015159">
    <property type="term" value="F:polysaccharide transmembrane transporter activity"/>
    <property type="evidence" value="ECO:0007669"/>
    <property type="project" value="InterPro"/>
</dbReference>
<keyword evidence="14" id="KW-0449">Lipoprotein</keyword>
<name>A0A4S2HBA8_9PROT</name>
<dbReference type="Pfam" id="PF22461">
    <property type="entry name" value="SLBB_2"/>
    <property type="match status" value="1"/>
</dbReference>
<dbReference type="OrthoDB" id="197007at2"/>
<evidence type="ECO:0000256" key="1">
    <source>
        <dbReference type="ARBA" id="ARBA00004571"/>
    </source>
</evidence>
<sequence length="193" mass="20827">MVLTRLLAGLLALLLTACASTSGAAPGVDPGTQTEAATAQRVEYRLDTGDQLRIIVFGEEELSGEFVVDSSGGVSLPLIGQVDAEGLTLREFEGAVRQALQEGYLNDPRVNAEVLNFRPYYILGEVQEPGEYPYNSGLTVMNAVATAGGFTYRANTRVVYIKRAGSTRELEFTLTPETTVNPGDTVRVAERFF</sequence>
<dbReference type="InterPro" id="IPR049712">
    <property type="entry name" value="Poly_export"/>
</dbReference>
<evidence type="ECO:0000256" key="6">
    <source>
        <dbReference type="ARBA" id="ARBA00022692"/>
    </source>
</evidence>
<dbReference type="EMBL" id="SRXV01000002">
    <property type="protein sequence ID" value="TGY93227.1"/>
    <property type="molecule type" value="Genomic_DNA"/>
</dbReference>
<evidence type="ECO:0000313" key="18">
    <source>
        <dbReference type="EMBL" id="TGY93227.1"/>
    </source>
</evidence>
<dbReference type="PROSITE" id="PS51257">
    <property type="entry name" value="PROKAR_LIPOPROTEIN"/>
    <property type="match status" value="1"/>
</dbReference>
<dbReference type="InterPro" id="IPR003715">
    <property type="entry name" value="Poly_export_N"/>
</dbReference>
<dbReference type="PANTHER" id="PTHR33619:SF3">
    <property type="entry name" value="POLYSACCHARIDE EXPORT PROTEIN GFCE-RELATED"/>
    <property type="match status" value="1"/>
</dbReference>
<proteinExistence type="inferred from homology"/>
<dbReference type="Pfam" id="PF02563">
    <property type="entry name" value="Poly_export"/>
    <property type="match status" value="1"/>
</dbReference>
<feature type="domain" description="Polysaccharide export protein N-terminal" evidence="16">
    <location>
        <begin position="40"/>
        <end position="114"/>
    </location>
</feature>
<comment type="caution">
    <text evidence="18">The sequence shown here is derived from an EMBL/GenBank/DDBJ whole genome shotgun (WGS) entry which is preliminary data.</text>
</comment>
<dbReference type="GO" id="GO:0046930">
    <property type="term" value="C:pore complex"/>
    <property type="evidence" value="ECO:0007669"/>
    <property type="project" value="UniProtKB-KW"/>
</dbReference>
<keyword evidence="10" id="KW-0626">Porin</keyword>
<evidence type="ECO:0000256" key="7">
    <source>
        <dbReference type="ARBA" id="ARBA00022729"/>
    </source>
</evidence>
<keyword evidence="8" id="KW-0625">Polysaccharide transport</keyword>
<keyword evidence="19" id="KW-1185">Reference proteome</keyword>
<evidence type="ECO:0000256" key="5">
    <source>
        <dbReference type="ARBA" id="ARBA00022597"/>
    </source>
</evidence>
<evidence type="ECO:0000256" key="3">
    <source>
        <dbReference type="ARBA" id="ARBA00022448"/>
    </source>
</evidence>
<protein>
    <submittedName>
        <fullName evidence="18">Polysaccharide export protein</fullName>
    </submittedName>
</protein>
<dbReference type="Proteomes" id="UP000305451">
    <property type="component" value="Unassembled WGS sequence"/>
</dbReference>
<keyword evidence="6" id="KW-0812">Transmembrane</keyword>
<keyword evidence="3" id="KW-0813">Transport</keyword>
<dbReference type="Gene3D" id="3.30.1950.10">
    <property type="entry name" value="wza like domain"/>
    <property type="match status" value="1"/>
</dbReference>
<dbReference type="RefSeq" id="WP_135944946.1">
    <property type="nucleotide sequence ID" value="NZ_BMEI01000002.1"/>
</dbReference>
<keyword evidence="7 15" id="KW-0732">Signal</keyword>
<accession>A0A4S2HBA8</accession>
<comment type="similarity">
    <text evidence="2">Belongs to the BexD/CtrA/VexA family.</text>
</comment>
<evidence type="ECO:0000256" key="9">
    <source>
        <dbReference type="ARBA" id="ARBA00023065"/>
    </source>
</evidence>
<evidence type="ECO:0000256" key="13">
    <source>
        <dbReference type="ARBA" id="ARBA00023237"/>
    </source>
</evidence>
<evidence type="ECO:0000256" key="2">
    <source>
        <dbReference type="ARBA" id="ARBA00009450"/>
    </source>
</evidence>
<keyword evidence="11" id="KW-0472">Membrane</keyword>
<evidence type="ECO:0000313" key="19">
    <source>
        <dbReference type="Proteomes" id="UP000305451"/>
    </source>
</evidence>
<evidence type="ECO:0000256" key="8">
    <source>
        <dbReference type="ARBA" id="ARBA00023047"/>
    </source>
</evidence>
<dbReference type="AlphaFoldDB" id="A0A4S2HBA8"/>
<evidence type="ECO:0000259" key="16">
    <source>
        <dbReference type="Pfam" id="PF02563"/>
    </source>
</evidence>
<evidence type="ECO:0000256" key="11">
    <source>
        <dbReference type="ARBA" id="ARBA00023136"/>
    </source>
</evidence>
<evidence type="ECO:0000259" key="17">
    <source>
        <dbReference type="Pfam" id="PF22461"/>
    </source>
</evidence>
<dbReference type="GO" id="GO:0015288">
    <property type="term" value="F:porin activity"/>
    <property type="evidence" value="ECO:0007669"/>
    <property type="project" value="UniProtKB-KW"/>
</dbReference>
<evidence type="ECO:0000256" key="12">
    <source>
        <dbReference type="ARBA" id="ARBA00023139"/>
    </source>
</evidence>
<evidence type="ECO:0000256" key="15">
    <source>
        <dbReference type="SAM" id="SignalP"/>
    </source>
</evidence>